<evidence type="ECO:0000256" key="11">
    <source>
        <dbReference type="ARBA" id="ARBA00022842"/>
    </source>
</evidence>
<evidence type="ECO:0000256" key="1">
    <source>
        <dbReference type="ARBA" id="ARBA00001946"/>
    </source>
</evidence>
<keyword evidence="7" id="KW-0479">Metal-binding</keyword>
<evidence type="ECO:0000256" key="9">
    <source>
        <dbReference type="ARBA" id="ARBA00022777"/>
    </source>
</evidence>
<dbReference type="Gene3D" id="2.40.33.10">
    <property type="entry name" value="PK beta-barrel domain-like"/>
    <property type="match status" value="1"/>
</dbReference>
<reference evidence="19" key="1">
    <citation type="submission" date="2019-05" db="EMBL/GenBank/DDBJ databases">
        <title>Candidatus Nanohalobium constans, a novel model system to study the DPANN nano-sized archaea: genomic and physiological characterization of a nanoarchaeon co-cultured with its chitinotrophic host.</title>
        <authorList>
            <person name="La Cono V."/>
            <person name="Arcadi E."/>
            <person name="Crisafi F."/>
            <person name="Denaro R."/>
            <person name="La Spada G."/>
            <person name="Messina E."/>
            <person name="Smedile F."/>
            <person name="Toshchakov S.V."/>
            <person name="Shevchenko M.A."/>
            <person name="Golyshin P.N."/>
            <person name="Golyshina O.V."/>
            <person name="Ferrer M."/>
            <person name="Rohde M."/>
            <person name="Mushegian A."/>
            <person name="Sorokin D.Y."/>
            <person name="Giuliano L."/>
            <person name="Yakimov M.M."/>
        </authorList>
    </citation>
    <scope>NUCLEOTIDE SEQUENCE [LARGE SCALE GENOMIC DNA]</scope>
    <source>
        <strain evidence="19">LC1Nh</strain>
    </source>
</reference>
<dbReference type="OrthoDB" id="56298at2157"/>
<dbReference type="NCBIfam" id="NF004978">
    <property type="entry name" value="PRK06354.1"/>
    <property type="match status" value="1"/>
</dbReference>
<evidence type="ECO:0000256" key="2">
    <source>
        <dbReference type="ARBA" id="ARBA00001958"/>
    </source>
</evidence>
<evidence type="ECO:0000256" key="12">
    <source>
        <dbReference type="ARBA" id="ARBA00023152"/>
    </source>
</evidence>
<keyword evidence="8" id="KW-0547">Nucleotide-binding</keyword>
<sequence>MKNTKIISTIGPATDSKEKITEIIEAGVNVVRLNFSHVDHEQHGKTFDRVRETSEKTAVMADTKGPEIRLGEVEEDTELKSGEQIILTVEEEVGDDERLPVQYTDLLKNLEAGDEVRIDDGKIELNVIEVGEDEAVCEVIFGGEVSTRKAVNVPGKDIGLRAPTKKDREDIIFAAEKGFDFISLSFVKHADDVREVREILEDHGSEAHIISKIEHRKAVENFDEILKESDGIMVARGDLGVEMPAAELPGLQKEMIRKCNRAGKPVITATQMLESMTENSTATRAEISDVANAVLDGTDAVMLSGETAIGDYPVKTVEFMSEVVKEAENTVEKQVHHTVKEKPSDTREIICKSVWQASNDGDSDYIVAHTSSGSTARNIAKHRPETDIIAFTDSERVERQLQLVWGVQPYYEEFGDNVDEMVEGSAERMKRLDLAEGDDELVLTAGIPTSVTGTTNMMQMRTIDSILGN</sequence>
<evidence type="ECO:0000256" key="14">
    <source>
        <dbReference type="NCBIfam" id="TIGR01064"/>
    </source>
</evidence>
<keyword evidence="10" id="KW-0067">ATP-binding</keyword>
<evidence type="ECO:0000256" key="4">
    <source>
        <dbReference type="ARBA" id="ARBA00008663"/>
    </source>
</evidence>
<keyword evidence="11 15" id="KW-0460">Magnesium</keyword>
<organism evidence="18 19">
    <name type="scientific">Candidatus Nanohalobium constans</name>
    <dbReference type="NCBI Taxonomy" id="2565781"/>
    <lineage>
        <taxon>Archaea</taxon>
        <taxon>Candidatus Nanohalarchaeota</taxon>
        <taxon>Candidatus Nanohalobia</taxon>
        <taxon>Candidatus Nanohalobiales</taxon>
        <taxon>Candidatus Nanohalobiaceae</taxon>
        <taxon>Candidatus Nanohalobium</taxon>
    </lineage>
</organism>
<dbReference type="PRINTS" id="PR01050">
    <property type="entry name" value="PYRUVTKNASE"/>
</dbReference>
<dbReference type="InterPro" id="IPR015793">
    <property type="entry name" value="Pyrv_Knase_brl"/>
</dbReference>
<evidence type="ECO:0000256" key="7">
    <source>
        <dbReference type="ARBA" id="ARBA00022723"/>
    </source>
</evidence>
<dbReference type="NCBIfam" id="NF004491">
    <property type="entry name" value="PRK05826.1"/>
    <property type="match status" value="1"/>
</dbReference>
<dbReference type="InterPro" id="IPR015813">
    <property type="entry name" value="Pyrv/PenolPyrv_kinase-like_dom"/>
</dbReference>
<keyword evidence="12 15" id="KW-0324">Glycolysis</keyword>
<proteinExistence type="inferred from homology"/>
<dbReference type="SUPFAM" id="SSF50800">
    <property type="entry name" value="PK beta-barrel domain-like"/>
    <property type="match status" value="1"/>
</dbReference>
<feature type="domain" description="Pyruvate kinase C-terminal" evidence="17">
    <location>
        <begin position="349"/>
        <end position="459"/>
    </location>
</feature>
<evidence type="ECO:0000256" key="6">
    <source>
        <dbReference type="ARBA" id="ARBA00022679"/>
    </source>
</evidence>
<dbReference type="FunFam" id="2.40.33.10:FF:000001">
    <property type="entry name" value="Pyruvate kinase"/>
    <property type="match status" value="1"/>
</dbReference>
<keyword evidence="9 15" id="KW-0418">Kinase</keyword>
<dbReference type="UniPathway" id="UPA00109">
    <property type="reaction ID" value="UER00188"/>
</dbReference>
<dbReference type="InterPro" id="IPR015806">
    <property type="entry name" value="Pyrv_Knase_insert_dom_sf"/>
</dbReference>
<evidence type="ECO:0000313" key="18">
    <source>
        <dbReference type="EMBL" id="QGA80482.1"/>
    </source>
</evidence>
<keyword evidence="19" id="KW-1185">Reference proteome</keyword>
<comment type="similarity">
    <text evidence="4 15">Belongs to the pyruvate kinase family.</text>
</comment>
<dbReference type="FunFam" id="3.20.20.60:FF:000025">
    <property type="entry name" value="Pyruvate kinase"/>
    <property type="match status" value="1"/>
</dbReference>
<evidence type="ECO:0000256" key="15">
    <source>
        <dbReference type="RuleBase" id="RU000504"/>
    </source>
</evidence>
<feature type="domain" description="Pyruvate kinase barrel" evidence="16">
    <location>
        <begin position="1"/>
        <end position="317"/>
    </location>
</feature>
<evidence type="ECO:0000256" key="13">
    <source>
        <dbReference type="ARBA" id="ARBA00023317"/>
    </source>
</evidence>
<dbReference type="InterPro" id="IPR036918">
    <property type="entry name" value="Pyrv_Knase_C_sf"/>
</dbReference>
<dbReference type="Gene3D" id="3.40.1380.20">
    <property type="entry name" value="Pyruvate kinase, C-terminal domain"/>
    <property type="match status" value="1"/>
</dbReference>
<dbReference type="EMBL" id="CP040089">
    <property type="protein sequence ID" value="QGA80482.1"/>
    <property type="molecule type" value="Genomic_DNA"/>
</dbReference>
<dbReference type="Proteomes" id="UP000377803">
    <property type="component" value="Chromosome"/>
</dbReference>
<evidence type="ECO:0000256" key="10">
    <source>
        <dbReference type="ARBA" id="ARBA00022840"/>
    </source>
</evidence>
<dbReference type="GO" id="GO:0000287">
    <property type="term" value="F:magnesium ion binding"/>
    <property type="evidence" value="ECO:0007669"/>
    <property type="project" value="UniProtKB-UniRule"/>
</dbReference>
<dbReference type="GO" id="GO:0030955">
    <property type="term" value="F:potassium ion binding"/>
    <property type="evidence" value="ECO:0007669"/>
    <property type="project" value="UniProtKB-UniRule"/>
</dbReference>
<dbReference type="InterPro" id="IPR015795">
    <property type="entry name" value="Pyrv_Knase_C"/>
</dbReference>
<dbReference type="PANTHER" id="PTHR11817">
    <property type="entry name" value="PYRUVATE KINASE"/>
    <property type="match status" value="1"/>
</dbReference>
<name>A0A5Q0UFS8_9ARCH</name>
<dbReference type="EC" id="2.7.1.40" evidence="5 14"/>
<gene>
    <name evidence="18" type="primary">pyk</name>
    <name evidence="18" type="ORF">LC1Nh_0586</name>
</gene>
<dbReference type="Pfam" id="PF02887">
    <property type="entry name" value="PK_C"/>
    <property type="match status" value="1"/>
</dbReference>
<dbReference type="GO" id="GO:0004743">
    <property type="term" value="F:pyruvate kinase activity"/>
    <property type="evidence" value="ECO:0007669"/>
    <property type="project" value="UniProtKB-UniRule"/>
</dbReference>
<evidence type="ECO:0000256" key="5">
    <source>
        <dbReference type="ARBA" id="ARBA00012142"/>
    </source>
</evidence>
<dbReference type="GO" id="GO:0016301">
    <property type="term" value="F:kinase activity"/>
    <property type="evidence" value="ECO:0007669"/>
    <property type="project" value="UniProtKB-KW"/>
</dbReference>
<dbReference type="KEGG" id="ncon:LC1Nh_0586"/>
<evidence type="ECO:0000259" key="17">
    <source>
        <dbReference type="Pfam" id="PF02887"/>
    </source>
</evidence>
<evidence type="ECO:0000256" key="3">
    <source>
        <dbReference type="ARBA" id="ARBA00004997"/>
    </source>
</evidence>
<comment type="pathway">
    <text evidence="3 15">Carbohydrate degradation; glycolysis; pyruvate from D-glyceraldehyde 3-phosphate: step 5/5.</text>
</comment>
<dbReference type="GO" id="GO:0005524">
    <property type="term" value="F:ATP binding"/>
    <property type="evidence" value="ECO:0007669"/>
    <property type="project" value="UniProtKB-KW"/>
</dbReference>
<evidence type="ECO:0000259" key="16">
    <source>
        <dbReference type="Pfam" id="PF00224"/>
    </source>
</evidence>
<dbReference type="GeneID" id="42364971"/>
<protein>
    <recommendedName>
        <fullName evidence="5 14">Pyruvate kinase</fullName>
        <ecNumber evidence="5 14">2.7.1.40</ecNumber>
    </recommendedName>
</protein>
<dbReference type="NCBIfam" id="TIGR01064">
    <property type="entry name" value="pyruv_kin"/>
    <property type="match status" value="1"/>
</dbReference>
<keyword evidence="13 18" id="KW-0670">Pyruvate</keyword>
<comment type="catalytic activity">
    <reaction evidence="15">
        <text>pyruvate + ATP = phosphoenolpyruvate + ADP + H(+)</text>
        <dbReference type="Rhea" id="RHEA:18157"/>
        <dbReference type="ChEBI" id="CHEBI:15361"/>
        <dbReference type="ChEBI" id="CHEBI:15378"/>
        <dbReference type="ChEBI" id="CHEBI:30616"/>
        <dbReference type="ChEBI" id="CHEBI:58702"/>
        <dbReference type="ChEBI" id="CHEBI:456216"/>
        <dbReference type="EC" id="2.7.1.40"/>
    </reaction>
</comment>
<dbReference type="SUPFAM" id="SSF51621">
    <property type="entry name" value="Phosphoenolpyruvate/pyruvate domain"/>
    <property type="match status" value="1"/>
</dbReference>
<dbReference type="InterPro" id="IPR011037">
    <property type="entry name" value="Pyrv_Knase-like_insert_dom_sf"/>
</dbReference>
<keyword evidence="6 15" id="KW-0808">Transferase</keyword>
<evidence type="ECO:0000256" key="8">
    <source>
        <dbReference type="ARBA" id="ARBA00022741"/>
    </source>
</evidence>
<dbReference type="Gene3D" id="3.20.20.60">
    <property type="entry name" value="Phosphoenolpyruvate-binding domains"/>
    <property type="match status" value="1"/>
</dbReference>
<dbReference type="InterPro" id="IPR001697">
    <property type="entry name" value="Pyr_Knase"/>
</dbReference>
<dbReference type="RefSeq" id="WP_153550222.1">
    <property type="nucleotide sequence ID" value="NZ_CP040089.1"/>
</dbReference>
<dbReference type="Pfam" id="PF00224">
    <property type="entry name" value="PK"/>
    <property type="match status" value="1"/>
</dbReference>
<comment type="cofactor">
    <cofactor evidence="2">
        <name>K(+)</name>
        <dbReference type="ChEBI" id="CHEBI:29103"/>
    </cofactor>
</comment>
<dbReference type="SUPFAM" id="SSF52935">
    <property type="entry name" value="PK C-terminal domain-like"/>
    <property type="match status" value="1"/>
</dbReference>
<dbReference type="AlphaFoldDB" id="A0A5Q0UFS8"/>
<dbReference type="InterPro" id="IPR040442">
    <property type="entry name" value="Pyrv_kinase-like_dom_sf"/>
</dbReference>
<accession>A0A5Q0UFS8</accession>
<comment type="cofactor">
    <cofactor evidence="1">
        <name>Mg(2+)</name>
        <dbReference type="ChEBI" id="CHEBI:18420"/>
    </cofactor>
</comment>
<evidence type="ECO:0000313" key="19">
    <source>
        <dbReference type="Proteomes" id="UP000377803"/>
    </source>
</evidence>